<gene>
    <name evidence="11" type="primary">cobI</name>
    <name evidence="11" type="ORF">HMPREF0551_0848</name>
</gene>
<comment type="pathway">
    <text evidence="1">Cofactor biosynthesis; adenosylcobalamin biosynthesis.</text>
</comment>
<dbReference type="eggNOG" id="COG2073">
    <property type="taxonomic scope" value="Bacteria"/>
</dbReference>
<dbReference type="InterPro" id="IPR014776">
    <property type="entry name" value="4pyrrole_Mease_sub2"/>
</dbReference>
<dbReference type="NCBIfam" id="TIGR01467">
    <property type="entry name" value="cobI_cbiL"/>
    <property type="match status" value="1"/>
</dbReference>
<feature type="domain" description="Cobalamin biosynthesis central region" evidence="10">
    <location>
        <begin position="439"/>
        <end position="535"/>
    </location>
</feature>
<comment type="similarity">
    <text evidence="2">Belongs to the precorrin methyltransferase family.</text>
</comment>
<keyword evidence="3" id="KW-0169">Cobalamin biosynthesis</keyword>
<dbReference type="PANTHER" id="PTHR43467:SF2">
    <property type="entry name" value="COBALT-PRECORRIN-2 C(20)-METHYLTRANSFERASE"/>
    <property type="match status" value="1"/>
</dbReference>
<dbReference type="GO" id="GO:0009236">
    <property type="term" value="P:cobalamin biosynthetic process"/>
    <property type="evidence" value="ECO:0007669"/>
    <property type="project" value="UniProtKB-UniPathway"/>
</dbReference>
<dbReference type="CDD" id="cd11645">
    <property type="entry name" value="Precorrin_2_C20_MT"/>
    <property type="match status" value="1"/>
</dbReference>
<evidence type="ECO:0000259" key="8">
    <source>
        <dbReference type="Pfam" id="PF00590"/>
    </source>
</evidence>
<dbReference type="Gene3D" id="3.40.50.11220">
    <property type="match status" value="1"/>
</dbReference>
<evidence type="ECO:0000256" key="5">
    <source>
        <dbReference type="ARBA" id="ARBA00022679"/>
    </source>
</evidence>
<dbReference type="InterPro" id="IPR006364">
    <property type="entry name" value="CobI/CbiL/CobIJ_dom"/>
</dbReference>
<organism evidence="11 12">
    <name type="scientific">Lautropia mirabilis ATCC 51599</name>
    <dbReference type="NCBI Taxonomy" id="887898"/>
    <lineage>
        <taxon>Bacteria</taxon>
        <taxon>Pseudomonadati</taxon>
        <taxon>Pseudomonadota</taxon>
        <taxon>Betaproteobacteria</taxon>
        <taxon>Burkholderiales</taxon>
        <taxon>Burkholderiaceae</taxon>
        <taxon>Lautropia</taxon>
    </lineage>
</organism>
<keyword evidence="5 11" id="KW-0808">Transferase</keyword>
<proteinExistence type="inferred from homology"/>
<evidence type="ECO:0000256" key="2">
    <source>
        <dbReference type="ARBA" id="ARBA00005879"/>
    </source>
</evidence>
<dbReference type="Gene3D" id="3.40.1010.10">
    <property type="entry name" value="Cobalt-precorrin-4 Transmethylase, Domain 1"/>
    <property type="match status" value="1"/>
</dbReference>
<dbReference type="HOGENOM" id="CLU_489831_0_0_4"/>
<dbReference type="InterPro" id="IPR038029">
    <property type="entry name" value="GbiG_N_sf"/>
</dbReference>
<protein>
    <submittedName>
        <fullName evidence="11">Precorrin-2 C(20)-methyltransferase</fullName>
        <ecNumber evidence="11">2.1.1.130</ecNumber>
    </submittedName>
</protein>
<dbReference type="InterPro" id="IPR021744">
    <property type="entry name" value="CbiG_N"/>
</dbReference>
<dbReference type="Gene3D" id="3.30.950.10">
    <property type="entry name" value="Methyltransferase, Cobalt-precorrin-4 Transmethylase, Domain 2"/>
    <property type="match status" value="1"/>
</dbReference>
<dbReference type="InterPro" id="IPR035996">
    <property type="entry name" value="4pyrrol_Methylase_sf"/>
</dbReference>
<reference evidence="11 12" key="1">
    <citation type="submission" date="2010-12" db="EMBL/GenBank/DDBJ databases">
        <authorList>
            <person name="Muzny D."/>
            <person name="Qin X."/>
            <person name="Deng J."/>
            <person name="Jiang H."/>
            <person name="Liu Y."/>
            <person name="Qu J."/>
            <person name="Song X.-Z."/>
            <person name="Zhang L."/>
            <person name="Thornton R."/>
            <person name="Coyle M."/>
            <person name="Francisco L."/>
            <person name="Jackson L."/>
            <person name="Javaid M."/>
            <person name="Korchina V."/>
            <person name="Kovar C."/>
            <person name="Mata R."/>
            <person name="Mathew T."/>
            <person name="Ngo R."/>
            <person name="Nguyen L."/>
            <person name="Nguyen N."/>
            <person name="Okwuonu G."/>
            <person name="Ongeri F."/>
            <person name="Pham C."/>
            <person name="Simmons D."/>
            <person name="Wilczek-Boney K."/>
            <person name="Hale W."/>
            <person name="Jakkamsetti A."/>
            <person name="Pham P."/>
            <person name="Ruth R."/>
            <person name="San Lucas F."/>
            <person name="Warren J."/>
            <person name="Zhang J."/>
            <person name="Zhao Z."/>
            <person name="Zhou C."/>
            <person name="Zhu D."/>
            <person name="Lee S."/>
            <person name="Bess C."/>
            <person name="Blankenburg K."/>
            <person name="Forbes L."/>
            <person name="Fu Q."/>
            <person name="Gubbala S."/>
            <person name="Hirani K."/>
            <person name="Jayaseelan J.C."/>
            <person name="Lara F."/>
            <person name="Munidasa M."/>
            <person name="Palculict T."/>
            <person name="Patil S."/>
            <person name="Pu L.-L."/>
            <person name="Saada N."/>
            <person name="Tang L."/>
            <person name="Weissenberger G."/>
            <person name="Zhu Y."/>
            <person name="Hemphill L."/>
            <person name="Shang Y."/>
            <person name="Youmans B."/>
            <person name="Ayvaz T."/>
            <person name="Ross M."/>
            <person name="Santibanez J."/>
            <person name="Aqrawi P."/>
            <person name="Gross S."/>
            <person name="Joshi V."/>
            <person name="Fowler G."/>
            <person name="Nazareth L."/>
            <person name="Reid J."/>
            <person name="Worley K."/>
            <person name="Petrosino J."/>
            <person name="Highlander S."/>
            <person name="Gibbs R."/>
        </authorList>
    </citation>
    <scope>NUCLEOTIDE SEQUENCE [LARGE SCALE GENOMIC DNA]</scope>
    <source>
        <strain evidence="11 12">ATCC 51599</strain>
    </source>
</reference>
<dbReference type="InterPro" id="IPR012382">
    <property type="entry name" value="CobI/CbiL"/>
</dbReference>
<evidence type="ECO:0000313" key="11">
    <source>
        <dbReference type="EMBL" id="EFV95360.1"/>
    </source>
</evidence>
<evidence type="ECO:0000259" key="10">
    <source>
        <dbReference type="Pfam" id="PF11761"/>
    </source>
</evidence>
<feature type="compositionally biased region" description="Polar residues" evidence="7">
    <location>
        <begin position="279"/>
        <end position="290"/>
    </location>
</feature>
<dbReference type="PANTHER" id="PTHR43467">
    <property type="entry name" value="COBALT-PRECORRIN-2 C(20)-METHYLTRANSFERASE"/>
    <property type="match status" value="1"/>
</dbReference>
<evidence type="ECO:0000313" key="12">
    <source>
        <dbReference type="Proteomes" id="UP000011021"/>
    </source>
</evidence>
<dbReference type="Pfam" id="PF00590">
    <property type="entry name" value="TP_methylase"/>
    <property type="match status" value="1"/>
</dbReference>
<dbReference type="InterPro" id="IPR000878">
    <property type="entry name" value="4pyrrol_Mease"/>
</dbReference>
<evidence type="ECO:0000259" key="9">
    <source>
        <dbReference type="Pfam" id="PF11760"/>
    </source>
</evidence>
<evidence type="ECO:0000256" key="6">
    <source>
        <dbReference type="ARBA" id="ARBA00022691"/>
    </source>
</evidence>
<dbReference type="EMBL" id="AEQP01000003">
    <property type="protein sequence ID" value="EFV95360.1"/>
    <property type="molecule type" value="Genomic_DNA"/>
</dbReference>
<feature type="compositionally biased region" description="Low complexity" evidence="7">
    <location>
        <begin position="259"/>
        <end position="273"/>
    </location>
</feature>
<feature type="region of interest" description="Disordered" evidence="7">
    <location>
        <begin position="255"/>
        <end position="290"/>
    </location>
</feature>
<keyword evidence="12" id="KW-1185">Reference proteome</keyword>
<sequence length="556" mass="59997">MQPSPGKLIGVSLGPGDPDLITRAAWTQLQRRDTRWVYPVRSGKSDGYAHGIVQRAGIEPVSHVEAIVFPMTYDAEKLGRAWLKAADTVLPWLQAGEDVLFLVEGDASTYSTFSHLARTVRSVDERIETPIIAGVNSYTGAASVAGTTLGEQDDTIAVVPAAYGVTMLDRLLPEFDTLVLMKIKPQLDDIIDWLDSRHLLADAHFIEKAGVEGERVVSGEALRQLRGEKVSYLSLMIVRSHHRVRGERLRGCLKKGPMQTEAEQAASTATGASRVAHASTAQQAATPSGTATADAVSAPRVILIAITKGGAEQAARLAAQLPEATLCTSQKFAATFDSLPNDKRIYSGGVKEQMGEIFRQYDQLVCFVSVGAIIRLVAPHLQGKETDPGVIAVDDAARFVVPLLSGHVGGANVWAEQVARLLGATPVLTTASDARGSLAVDILGRALGWQVEAPKINLIRVAAAVVNEEPIALVQEAGSRHWWTRSTPLPRHIEVLNDMTEVRPGHHRALLLITHRPLDEDLWRQWPEHLIVYRPPAGQGADERPTPAMAGSTTAS</sequence>
<dbReference type="UniPathway" id="UPA00148"/>
<dbReference type="GO" id="GO:0032259">
    <property type="term" value="P:methylation"/>
    <property type="evidence" value="ECO:0007669"/>
    <property type="project" value="UniProtKB-KW"/>
</dbReference>
<evidence type="ECO:0000256" key="1">
    <source>
        <dbReference type="ARBA" id="ARBA00004953"/>
    </source>
</evidence>
<dbReference type="RefSeq" id="WP_005673026.1">
    <property type="nucleotide sequence ID" value="NZ_CP146288.1"/>
</dbReference>
<name>E7RVM7_9BURK</name>
<feature type="domain" description="Cobalamin synthesis G N-terminal" evidence="9">
    <location>
        <begin position="354"/>
        <end position="433"/>
    </location>
</feature>
<dbReference type="InterPro" id="IPR021745">
    <property type="entry name" value="CbiG_mid"/>
</dbReference>
<dbReference type="Proteomes" id="UP000011021">
    <property type="component" value="Unassembled WGS sequence"/>
</dbReference>
<dbReference type="GO" id="GO:0030788">
    <property type="term" value="F:precorrin-2 C20-methyltransferase activity"/>
    <property type="evidence" value="ECO:0007669"/>
    <property type="project" value="UniProtKB-EC"/>
</dbReference>
<evidence type="ECO:0000256" key="7">
    <source>
        <dbReference type="SAM" id="MobiDB-lite"/>
    </source>
</evidence>
<dbReference type="SUPFAM" id="SSF53790">
    <property type="entry name" value="Tetrapyrrole methylase"/>
    <property type="match status" value="1"/>
</dbReference>
<evidence type="ECO:0000256" key="3">
    <source>
        <dbReference type="ARBA" id="ARBA00022573"/>
    </source>
</evidence>
<accession>E7RVM7</accession>
<comment type="caution">
    <text evidence="11">The sequence shown here is derived from an EMBL/GenBank/DDBJ whole genome shotgun (WGS) entry which is preliminary data.</text>
</comment>
<dbReference type="Pfam" id="PF11761">
    <property type="entry name" value="CbiG_mid"/>
    <property type="match status" value="1"/>
</dbReference>
<dbReference type="AlphaFoldDB" id="E7RVM7"/>
<dbReference type="EC" id="2.1.1.130" evidence="11"/>
<dbReference type="Pfam" id="PF11760">
    <property type="entry name" value="CbiG_N"/>
    <property type="match status" value="1"/>
</dbReference>
<dbReference type="STRING" id="887898.HMPREF0551_0848"/>
<dbReference type="InterPro" id="IPR014777">
    <property type="entry name" value="4pyrrole_Mease_sub1"/>
</dbReference>
<evidence type="ECO:0000256" key="4">
    <source>
        <dbReference type="ARBA" id="ARBA00022603"/>
    </source>
</evidence>
<dbReference type="SUPFAM" id="SSF159672">
    <property type="entry name" value="CbiG N-terminal domain-like"/>
    <property type="match status" value="1"/>
</dbReference>
<feature type="region of interest" description="Disordered" evidence="7">
    <location>
        <begin position="535"/>
        <end position="556"/>
    </location>
</feature>
<keyword evidence="6" id="KW-0949">S-adenosyl-L-methionine</keyword>
<feature type="domain" description="Tetrapyrrole methylase" evidence="8">
    <location>
        <begin position="7"/>
        <end position="219"/>
    </location>
</feature>
<dbReference type="eggNOG" id="COG2243">
    <property type="taxonomic scope" value="Bacteria"/>
</dbReference>
<keyword evidence="4 11" id="KW-0489">Methyltransferase</keyword>